<name>A0A067RD58_ZOONE</name>
<evidence type="ECO:0000313" key="4">
    <source>
        <dbReference type="Proteomes" id="UP000027135"/>
    </source>
</evidence>
<sequence>MTHGEVVTGFSPRADFKVNVTEIKSHLKVHKEKRTHIQVCGIFPCDRCGKLYVHKNSLQRHMKWECGKEPIFQCPFCPQLCKRKEHRIRHIRRQHSDMIDYIDMDVFPGITEAMNE</sequence>
<organism evidence="3 4">
    <name type="scientific">Zootermopsis nevadensis</name>
    <name type="common">Dampwood termite</name>
    <dbReference type="NCBI Taxonomy" id="136037"/>
    <lineage>
        <taxon>Eukaryota</taxon>
        <taxon>Metazoa</taxon>
        <taxon>Ecdysozoa</taxon>
        <taxon>Arthropoda</taxon>
        <taxon>Hexapoda</taxon>
        <taxon>Insecta</taxon>
        <taxon>Pterygota</taxon>
        <taxon>Neoptera</taxon>
        <taxon>Polyneoptera</taxon>
        <taxon>Dictyoptera</taxon>
        <taxon>Blattodea</taxon>
        <taxon>Blattoidea</taxon>
        <taxon>Termitoidae</taxon>
        <taxon>Termopsidae</taxon>
        <taxon>Zootermopsis</taxon>
    </lineage>
</organism>
<dbReference type="GO" id="GO:0008270">
    <property type="term" value="F:zinc ion binding"/>
    <property type="evidence" value="ECO:0007669"/>
    <property type="project" value="UniProtKB-KW"/>
</dbReference>
<dbReference type="Proteomes" id="UP000027135">
    <property type="component" value="Unassembled WGS sequence"/>
</dbReference>
<evidence type="ECO:0000256" key="1">
    <source>
        <dbReference type="PROSITE-ProRule" id="PRU00042"/>
    </source>
</evidence>
<keyword evidence="1" id="KW-0479">Metal-binding</keyword>
<protein>
    <submittedName>
        <fullName evidence="3">Longitudinals lacking protein, isoforms A/B/D/L</fullName>
    </submittedName>
</protein>
<keyword evidence="1" id="KW-0863">Zinc-finger</keyword>
<evidence type="ECO:0000313" key="3">
    <source>
        <dbReference type="EMBL" id="KDR21816.1"/>
    </source>
</evidence>
<dbReference type="InParanoid" id="A0A067RD58"/>
<keyword evidence="4" id="KW-1185">Reference proteome</keyword>
<gene>
    <name evidence="3" type="ORF">L798_02618</name>
</gene>
<dbReference type="PROSITE" id="PS00028">
    <property type="entry name" value="ZINC_FINGER_C2H2_1"/>
    <property type="match status" value="1"/>
</dbReference>
<accession>A0A067RD58</accession>
<dbReference type="AlphaFoldDB" id="A0A067RD58"/>
<dbReference type="PROSITE" id="PS50157">
    <property type="entry name" value="ZINC_FINGER_C2H2_2"/>
    <property type="match status" value="1"/>
</dbReference>
<dbReference type="Gene3D" id="3.30.160.60">
    <property type="entry name" value="Classic Zinc Finger"/>
    <property type="match status" value="1"/>
</dbReference>
<dbReference type="SUPFAM" id="SSF57667">
    <property type="entry name" value="beta-beta-alpha zinc fingers"/>
    <property type="match status" value="1"/>
</dbReference>
<dbReference type="OMA" id="THIQVCG"/>
<proteinExistence type="predicted"/>
<evidence type="ECO:0000259" key="2">
    <source>
        <dbReference type="PROSITE" id="PS50157"/>
    </source>
</evidence>
<dbReference type="SMART" id="SM00355">
    <property type="entry name" value="ZnF_C2H2"/>
    <property type="match status" value="2"/>
</dbReference>
<feature type="domain" description="C2H2-type" evidence="2">
    <location>
        <begin position="43"/>
        <end position="70"/>
    </location>
</feature>
<dbReference type="InterPro" id="IPR013087">
    <property type="entry name" value="Znf_C2H2_type"/>
</dbReference>
<dbReference type="InterPro" id="IPR036236">
    <property type="entry name" value="Znf_C2H2_sf"/>
</dbReference>
<dbReference type="EMBL" id="KK852538">
    <property type="protein sequence ID" value="KDR21816.1"/>
    <property type="molecule type" value="Genomic_DNA"/>
</dbReference>
<reference evidence="3 4" key="1">
    <citation type="journal article" date="2014" name="Nat. Commun.">
        <title>Molecular traces of alternative social organization in a termite genome.</title>
        <authorList>
            <person name="Terrapon N."/>
            <person name="Li C."/>
            <person name="Robertson H.M."/>
            <person name="Ji L."/>
            <person name="Meng X."/>
            <person name="Booth W."/>
            <person name="Chen Z."/>
            <person name="Childers C.P."/>
            <person name="Glastad K.M."/>
            <person name="Gokhale K."/>
            <person name="Gowin J."/>
            <person name="Gronenberg W."/>
            <person name="Hermansen R.A."/>
            <person name="Hu H."/>
            <person name="Hunt B.G."/>
            <person name="Huylmans A.K."/>
            <person name="Khalil S.M."/>
            <person name="Mitchell R.D."/>
            <person name="Munoz-Torres M.C."/>
            <person name="Mustard J.A."/>
            <person name="Pan H."/>
            <person name="Reese J.T."/>
            <person name="Scharf M.E."/>
            <person name="Sun F."/>
            <person name="Vogel H."/>
            <person name="Xiao J."/>
            <person name="Yang W."/>
            <person name="Yang Z."/>
            <person name="Yang Z."/>
            <person name="Zhou J."/>
            <person name="Zhu J."/>
            <person name="Brent C.S."/>
            <person name="Elsik C.G."/>
            <person name="Goodisman M.A."/>
            <person name="Liberles D.A."/>
            <person name="Roe R.M."/>
            <person name="Vargo E.L."/>
            <person name="Vilcinskas A."/>
            <person name="Wang J."/>
            <person name="Bornberg-Bauer E."/>
            <person name="Korb J."/>
            <person name="Zhang G."/>
            <person name="Liebig J."/>
        </authorList>
    </citation>
    <scope>NUCLEOTIDE SEQUENCE [LARGE SCALE GENOMIC DNA]</scope>
    <source>
        <tissue evidence="3">Whole organism</tissue>
    </source>
</reference>
<keyword evidence="1" id="KW-0862">Zinc</keyword>
<dbReference type="eggNOG" id="ENOG502SAZJ">
    <property type="taxonomic scope" value="Eukaryota"/>
</dbReference>